<evidence type="ECO:0000313" key="1">
    <source>
        <dbReference type="EMBL" id="SPD20248.1"/>
    </source>
</evidence>
<dbReference type="EMBL" id="OIVN01004979">
    <property type="protein sequence ID" value="SPD20248.1"/>
    <property type="molecule type" value="Genomic_DNA"/>
</dbReference>
<name>A0A2N9I763_FAGSY</name>
<organism evidence="1">
    <name type="scientific">Fagus sylvatica</name>
    <name type="common">Beechnut</name>
    <dbReference type="NCBI Taxonomy" id="28930"/>
    <lineage>
        <taxon>Eukaryota</taxon>
        <taxon>Viridiplantae</taxon>
        <taxon>Streptophyta</taxon>
        <taxon>Embryophyta</taxon>
        <taxon>Tracheophyta</taxon>
        <taxon>Spermatophyta</taxon>
        <taxon>Magnoliopsida</taxon>
        <taxon>eudicotyledons</taxon>
        <taxon>Gunneridae</taxon>
        <taxon>Pentapetalae</taxon>
        <taxon>rosids</taxon>
        <taxon>fabids</taxon>
        <taxon>Fagales</taxon>
        <taxon>Fagaceae</taxon>
        <taxon>Fagus</taxon>
    </lineage>
</organism>
<gene>
    <name evidence="1" type="ORF">FSB_LOCUS48130</name>
</gene>
<protein>
    <submittedName>
        <fullName evidence="1">Uncharacterized protein</fullName>
    </submittedName>
</protein>
<dbReference type="AlphaFoldDB" id="A0A2N9I763"/>
<sequence>MRGRGVTFIGGVSTPRAASCSAAHGEAALGVLPATWRSYPPRGLSAESSSIFVHVLFFDPISGAAVLGLLTGELWLPEVGVSELVFRIFPAKIPAKWGMPPANRELRLAAGLPTSVFNVLGTVGKLALPSSLKFWTCGKPSLGSRDMVPRTEATGVFLACRRAIFRLRFRLDRGKSCEMEKIFARAQHPPGGNYEIFSIVLFLPLVFAHMVDVAPDVGFWRSWCRRKAYITFFLKVLGSHRGELGFARCGPANRGRWNVSHAGGSSSDRDFGLTRGALDDPRVARCS</sequence>
<reference evidence="1" key="1">
    <citation type="submission" date="2018-02" db="EMBL/GenBank/DDBJ databases">
        <authorList>
            <person name="Cohen D.B."/>
            <person name="Kent A.D."/>
        </authorList>
    </citation>
    <scope>NUCLEOTIDE SEQUENCE</scope>
</reference>
<proteinExistence type="predicted"/>
<accession>A0A2N9I763</accession>